<feature type="domain" description="Fe/B12 periplasmic-binding" evidence="6">
    <location>
        <begin position="63"/>
        <end position="307"/>
    </location>
</feature>
<keyword evidence="4 5" id="KW-0732">Signal</keyword>
<dbReference type="AlphaFoldDB" id="A0A344LFE0"/>
<keyword evidence="3" id="KW-0813">Transport</keyword>
<sequence length="334" mass="35500">MRRKTLVATVAVALVSLSACGSGEQAAAPASGGWSFTDDRGTTVTAAGTPQRIVAQVSSAAALKDFGVKVTGTFGPLVRPDGSVEPEAGSLVPSEVTDVTGPAYGELNLERLASLKPELLVSGKYAEFPGLWHLKEDQEKRALEITQTAGIVQSGADLPKTISRYRDLARALGADVESPQVKADEQAFHAAAQRIKDIGARMKAENRSILAVGGLPDQYFVVVPGRNPDLAYYTEGLGLPIKTPDAPDTTGGGYFEILSWERADKYQADLLMWDTRPASIPPAQLKANPVFAAMPAAANDRFVEWDAVAPLSYASYAKIMNKLADQLEAKLATL</sequence>
<evidence type="ECO:0000256" key="4">
    <source>
        <dbReference type="ARBA" id="ARBA00022729"/>
    </source>
</evidence>
<dbReference type="KEGG" id="aab:A4R43_33570"/>
<comment type="similarity">
    <text evidence="2">Belongs to the bacterial solute-binding protein 8 family.</text>
</comment>
<dbReference type="PROSITE" id="PS51257">
    <property type="entry name" value="PROKAR_LIPOPROTEIN"/>
    <property type="match status" value="1"/>
</dbReference>
<dbReference type="Proteomes" id="UP000250434">
    <property type="component" value="Chromosome"/>
</dbReference>
<dbReference type="Pfam" id="PF01497">
    <property type="entry name" value="Peripla_BP_2"/>
    <property type="match status" value="1"/>
</dbReference>
<comment type="subcellular location">
    <subcellularLocation>
        <location evidence="1">Cell envelope</location>
    </subcellularLocation>
</comment>
<dbReference type="PANTHER" id="PTHR30532">
    <property type="entry name" value="IRON III DICITRATE-BINDING PERIPLASMIC PROTEIN"/>
    <property type="match status" value="1"/>
</dbReference>
<feature type="signal peptide" evidence="5">
    <location>
        <begin position="1"/>
        <end position="21"/>
    </location>
</feature>
<evidence type="ECO:0000256" key="2">
    <source>
        <dbReference type="ARBA" id="ARBA00008814"/>
    </source>
</evidence>
<reference evidence="7 8" key="1">
    <citation type="submission" date="2016-04" db="EMBL/GenBank/DDBJ databases">
        <title>Complete genome sequence and analysis of deep-sea sediment isolate, Amycolatopsis sp. WP1.</title>
        <authorList>
            <person name="Wang H."/>
            <person name="Chen S."/>
            <person name="Wu Q."/>
        </authorList>
    </citation>
    <scope>NUCLEOTIDE SEQUENCE [LARGE SCALE GENOMIC DNA]</scope>
    <source>
        <strain evidence="7 8">WP1</strain>
    </source>
</reference>
<proteinExistence type="inferred from homology"/>
<protein>
    <submittedName>
        <fullName evidence="7">Ferrichrome ABC transporter substrate-binding protein</fullName>
    </submittedName>
</protein>
<dbReference type="EMBL" id="CP015163">
    <property type="protein sequence ID" value="AXB46764.1"/>
    <property type="molecule type" value="Genomic_DNA"/>
</dbReference>
<dbReference type="InterPro" id="IPR002491">
    <property type="entry name" value="ABC_transptr_periplasmic_BD"/>
</dbReference>
<dbReference type="SUPFAM" id="SSF53807">
    <property type="entry name" value="Helical backbone' metal receptor"/>
    <property type="match status" value="1"/>
</dbReference>
<evidence type="ECO:0000256" key="3">
    <source>
        <dbReference type="ARBA" id="ARBA00022448"/>
    </source>
</evidence>
<evidence type="ECO:0000313" key="7">
    <source>
        <dbReference type="EMBL" id="AXB46764.1"/>
    </source>
</evidence>
<feature type="chain" id="PRO_5038663566" evidence="5">
    <location>
        <begin position="22"/>
        <end position="334"/>
    </location>
</feature>
<dbReference type="GO" id="GO:0030288">
    <property type="term" value="C:outer membrane-bounded periplasmic space"/>
    <property type="evidence" value="ECO:0007669"/>
    <property type="project" value="TreeGrafter"/>
</dbReference>
<dbReference type="GO" id="GO:1901678">
    <property type="term" value="P:iron coordination entity transport"/>
    <property type="evidence" value="ECO:0007669"/>
    <property type="project" value="UniProtKB-ARBA"/>
</dbReference>
<dbReference type="PANTHER" id="PTHR30532:SF24">
    <property type="entry name" value="FERRIC ENTEROBACTIN-BINDING PERIPLASMIC PROTEIN FEPB"/>
    <property type="match status" value="1"/>
</dbReference>
<dbReference type="OrthoDB" id="7941913at2"/>
<dbReference type="InterPro" id="IPR051313">
    <property type="entry name" value="Bact_iron-sidero_bind"/>
</dbReference>
<dbReference type="Gene3D" id="3.40.50.1980">
    <property type="entry name" value="Nitrogenase molybdenum iron protein domain"/>
    <property type="match status" value="2"/>
</dbReference>
<evidence type="ECO:0000259" key="6">
    <source>
        <dbReference type="Pfam" id="PF01497"/>
    </source>
</evidence>
<name>A0A344LFE0_9PSEU</name>
<organism evidence="7 8">
    <name type="scientific">Amycolatopsis albispora</name>
    <dbReference type="NCBI Taxonomy" id="1804986"/>
    <lineage>
        <taxon>Bacteria</taxon>
        <taxon>Bacillati</taxon>
        <taxon>Actinomycetota</taxon>
        <taxon>Actinomycetes</taxon>
        <taxon>Pseudonocardiales</taxon>
        <taxon>Pseudonocardiaceae</taxon>
        <taxon>Amycolatopsis</taxon>
    </lineage>
</organism>
<evidence type="ECO:0000313" key="8">
    <source>
        <dbReference type="Proteomes" id="UP000250434"/>
    </source>
</evidence>
<gene>
    <name evidence="7" type="ORF">A4R43_33570</name>
</gene>
<dbReference type="RefSeq" id="WP_113695834.1">
    <property type="nucleotide sequence ID" value="NZ_CP015163.1"/>
</dbReference>
<evidence type="ECO:0000256" key="5">
    <source>
        <dbReference type="SAM" id="SignalP"/>
    </source>
</evidence>
<evidence type="ECO:0000256" key="1">
    <source>
        <dbReference type="ARBA" id="ARBA00004196"/>
    </source>
</evidence>
<keyword evidence="8" id="KW-1185">Reference proteome</keyword>
<accession>A0A344LFE0</accession>